<comment type="caution">
    <text evidence="2">The sequence shown here is derived from an EMBL/GenBank/DDBJ whole genome shotgun (WGS) entry which is preliminary data.</text>
</comment>
<accession>A0A423UFV6</accession>
<evidence type="ECO:0000256" key="1">
    <source>
        <dbReference type="SAM" id="MobiDB-lite"/>
    </source>
</evidence>
<proteinExistence type="predicted"/>
<dbReference type="AlphaFoldDB" id="A0A423UFV6"/>
<organism evidence="2 3">
    <name type="scientific">Bifidobacterium mongoliense</name>
    <dbReference type="NCBI Taxonomy" id="518643"/>
    <lineage>
        <taxon>Bacteria</taxon>
        <taxon>Bacillati</taxon>
        <taxon>Actinomycetota</taxon>
        <taxon>Actinomycetes</taxon>
        <taxon>Bifidobacteriales</taxon>
        <taxon>Bifidobacteriaceae</taxon>
        <taxon>Bifidobacterium</taxon>
    </lineage>
</organism>
<dbReference type="EMBL" id="QRAJ01000001">
    <property type="protein sequence ID" value="ROT87590.1"/>
    <property type="molecule type" value="Genomic_DNA"/>
</dbReference>
<reference evidence="2 3" key="1">
    <citation type="submission" date="2018-07" db="EMBL/GenBank/DDBJ databases">
        <title>The role of parmesan cheese in vectoring bovine microbiota.</title>
        <authorList>
            <person name="Lugli G.A."/>
            <person name="Milani C."/>
        </authorList>
    </citation>
    <scope>NUCLEOTIDE SEQUENCE [LARGE SCALE GENOMIC DNA]</scope>
    <source>
        <strain evidence="2 3">BMONG18</strain>
    </source>
</reference>
<name>A0A423UFV6_9BIFI</name>
<dbReference type="Pfam" id="PF16127">
    <property type="entry name" value="DUF4839"/>
    <property type="match status" value="1"/>
</dbReference>
<sequence length="195" mass="21688">MRRRFQRRSTIQKDIDVVIRYHVFPSNKNSDGDELSTALPSQDDIDYSNTGASEAATAEGNQNNHVLTTSNCTEPATAMNEADPASPSMKAFSEKYKGRTIEFDGNVAVLSPHCTDASRFDMLILWRGFRRQFLQGPNSQIARIGPENIKAKDGYSHLPSLFPIGSNVHSKAEIEDYSDTRESEFLTNPAVSDRA</sequence>
<evidence type="ECO:0000313" key="2">
    <source>
        <dbReference type="EMBL" id="ROT87590.1"/>
    </source>
</evidence>
<evidence type="ECO:0000313" key="3">
    <source>
        <dbReference type="Proteomes" id="UP000285266"/>
    </source>
</evidence>
<protein>
    <submittedName>
        <fullName evidence="2">Uncharacterized protein</fullName>
    </submittedName>
</protein>
<feature type="region of interest" description="Disordered" evidence="1">
    <location>
        <begin position="29"/>
        <end position="49"/>
    </location>
</feature>
<gene>
    <name evidence="2" type="ORF">BMONG18_0130</name>
</gene>
<dbReference type="Proteomes" id="UP000285266">
    <property type="component" value="Unassembled WGS sequence"/>
</dbReference>
<dbReference type="RefSeq" id="WP_123644298.1">
    <property type="nucleotide sequence ID" value="NZ_QRAJ01000001.1"/>
</dbReference>
<dbReference type="InterPro" id="IPR032290">
    <property type="entry name" value="DUF4839"/>
</dbReference>